<sequence length="600" mass="62975">MTTPTDAETAARTNGSAAPATPQPHQKLVTAMAIAACSLTAGSIFCFPLFSPSLTRDLDLSLKQTSSIWAGAVLGEYGFAAPAGLIADRFGPRVLCIVAAVVLFLGYNMMGREEAVAVAARIARGSAAATGAGGNITSSIVATEAPREASYVRLAFAFFLCGAGVSASYFSAVTAATRTFPDYPSLAIAIPLTLFSLSSMILSAVGSYFFADPFTGDLNTSAYLFFLAYMLGIVNLFAGLGMRTSKPPSSPPGTPERRHSVGDGSDASFSDFSDDDEHSPLIASETRPPRSTLPYLPQDSKLSSFLQAPSVWALALIMFISVGACEMLMSCVGAVVQSLIGSEPVEEEGTLATLVLGAVSSSPSLIGTMVSSPGKEWARAALEIRGTQVRLLAVMNTIARLGSGLLADLCAPTSTRVQSARRHGRDRFVLSRLTVILSALILLFLAFTYAALGLPPTSPGPTPLPAPRSTFIRLSMVSISTGLAYGIIFTLAPSILACAFDVSKFGRNWGLLSYSCAAGSLVYTMMYASISDWVAESAARARQIIGGQLSDQMARILQQSGGECLLGPKCFQLTFVIAATSILIAIATVVPLWKAWRHAL</sequence>
<dbReference type="PANTHER" id="PTHR21576:SF158">
    <property type="entry name" value="RIBOSOMAL RNA-PROCESSING PROTEIN 12-LIKE CONSERVED DOMAIN-CONTAINING PROTEIN"/>
    <property type="match status" value="1"/>
</dbReference>
<feature type="transmembrane region" description="Helical" evidence="6">
    <location>
        <begin position="188"/>
        <end position="210"/>
    </location>
</feature>
<evidence type="ECO:0000313" key="7">
    <source>
        <dbReference type="EMBL" id="KAK0554390.1"/>
    </source>
</evidence>
<feature type="transmembrane region" description="Helical" evidence="6">
    <location>
        <begin position="311"/>
        <end position="339"/>
    </location>
</feature>
<protein>
    <recommendedName>
        <fullName evidence="9">MFS general substrate transporter</fullName>
    </recommendedName>
</protein>
<feature type="transmembrane region" description="Helical" evidence="6">
    <location>
        <begin position="511"/>
        <end position="530"/>
    </location>
</feature>
<feature type="transmembrane region" description="Helical" evidence="6">
    <location>
        <begin position="94"/>
        <end position="110"/>
    </location>
</feature>
<name>A0AAN6JT85_9BASI</name>
<proteinExistence type="predicted"/>
<evidence type="ECO:0000256" key="5">
    <source>
        <dbReference type="SAM" id="MobiDB-lite"/>
    </source>
</evidence>
<dbReference type="GO" id="GO:0022857">
    <property type="term" value="F:transmembrane transporter activity"/>
    <property type="evidence" value="ECO:0007669"/>
    <property type="project" value="InterPro"/>
</dbReference>
<feature type="transmembrane region" description="Helical" evidence="6">
    <location>
        <begin position="429"/>
        <end position="452"/>
    </location>
</feature>
<keyword evidence="8" id="KW-1185">Reference proteome</keyword>
<dbReference type="Pfam" id="PF07690">
    <property type="entry name" value="MFS_1"/>
    <property type="match status" value="1"/>
</dbReference>
<feature type="transmembrane region" description="Helical" evidence="6">
    <location>
        <begin position="571"/>
        <end position="593"/>
    </location>
</feature>
<dbReference type="EMBL" id="JAPDMZ010000038">
    <property type="protein sequence ID" value="KAK0554390.1"/>
    <property type="molecule type" value="Genomic_DNA"/>
</dbReference>
<evidence type="ECO:0008006" key="9">
    <source>
        <dbReference type="Google" id="ProtNLM"/>
    </source>
</evidence>
<evidence type="ECO:0000256" key="4">
    <source>
        <dbReference type="ARBA" id="ARBA00023136"/>
    </source>
</evidence>
<comment type="caution">
    <text evidence="7">The sequence shown here is derived from an EMBL/GenBank/DDBJ whole genome shotgun (WGS) entry which is preliminary data.</text>
</comment>
<feature type="region of interest" description="Disordered" evidence="5">
    <location>
        <begin position="1"/>
        <end position="22"/>
    </location>
</feature>
<gene>
    <name evidence="7" type="ORF">OC846_002122</name>
</gene>
<comment type="subcellular location">
    <subcellularLocation>
        <location evidence="1">Membrane</location>
        <topology evidence="1">Multi-pass membrane protein</topology>
    </subcellularLocation>
</comment>
<dbReference type="AlphaFoldDB" id="A0AAN6JT85"/>
<feature type="transmembrane region" description="Helical" evidence="6">
    <location>
        <begin position="472"/>
        <end position="499"/>
    </location>
</feature>
<keyword evidence="2 6" id="KW-0812">Transmembrane</keyword>
<accession>A0AAN6JT85</accession>
<feature type="compositionally biased region" description="Polar residues" evidence="5">
    <location>
        <begin position="1"/>
        <end position="16"/>
    </location>
</feature>
<evidence type="ECO:0000256" key="1">
    <source>
        <dbReference type="ARBA" id="ARBA00004141"/>
    </source>
</evidence>
<keyword evidence="3 6" id="KW-1133">Transmembrane helix</keyword>
<dbReference type="InterPro" id="IPR011701">
    <property type="entry name" value="MFS"/>
</dbReference>
<keyword evidence="4 6" id="KW-0472">Membrane</keyword>
<evidence type="ECO:0000256" key="6">
    <source>
        <dbReference type="SAM" id="Phobius"/>
    </source>
</evidence>
<dbReference type="InterPro" id="IPR036259">
    <property type="entry name" value="MFS_trans_sf"/>
</dbReference>
<dbReference type="PANTHER" id="PTHR21576">
    <property type="entry name" value="UNCHARACTERIZED NODULIN-LIKE PROTEIN"/>
    <property type="match status" value="1"/>
</dbReference>
<feature type="compositionally biased region" description="Low complexity" evidence="5">
    <location>
        <begin position="262"/>
        <end position="271"/>
    </location>
</feature>
<dbReference type="GO" id="GO:0000329">
    <property type="term" value="C:fungal-type vacuole membrane"/>
    <property type="evidence" value="ECO:0007669"/>
    <property type="project" value="TreeGrafter"/>
</dbReference>
<dbReference type="SUPFAM" id="SSF103473">
    <property type="entry name" value="MFS general substrate transporter"/>
    <property type="match status" value="1"/>
</dbReference>
<organism evidence="7 8">
    <name type="scientific">Tilletia horrida</name>
    <dbReference type="NCBI Taxonomy" id="155126"/>
    <lineage>
        <taxon>Eukaryota</taxon>
        <taxon>Fungi</taxon>
        <taxon>Dikarya</taxon>
        <taxon>Basidiomycota</taxon>
        <taxon>Ustilaginomycotina</taxon>
        <taxon>Exobasidiomycetes</taxon>
        <taxon>Tilletiales</taxon>
        <taxon>Tilletiaceae</taxon>
        <taxon>Tilletia</taxon>
    </lineage>
</organism>
<evidence type="ECO:0000256" key="2">
    <source>
        <dbReference type="ARBA" id="ARBA00022692"/>
    </source>
</evidence>
<feature type="region of interest" description="Disordered" evidence="5">
    <location>
        <begin position="245"/>
        <end position="295"/>
    </location>
</feature>
<dbReference type="Proteomes" id="UP001176517">
    <property type="component" value="Unassembled WGS sequence"/>
</dbReference>
<evidence type="ECO:0000256" key="3">
    <source>
        <dbReference type="ARBA" id="ARBA00022989"/>
    </source>
</evidence>
<reference evidence="7" key="1">
    <citation type="journal article" date="2023" name="PhytoFront">
        <title>Draft Genome Resources of Seven Strains of Tilletia horrida, Causal Agent of Kernel Smut of Rice.</title>
        <authorList>
            <person name="Khanal S."/>
            <person name="Antony Babu S."/>
            <person name="Zhou X.G."/>
        </authorList>
    </citation>
    <scope>NUCLEOTIDE SEQUENCE</scope>
    <source>
        <strain evidence="7">TX6</strain>
    </source>
</reference>
<evidence type="ECO:0000313" key="8">
    <source>
        <dbReference type="Proteomes" id="UP001176517"/>
    </source>
</evidence>
<feature type="transmembrane region" description="Helical" evidence="6">
    <location>
        <begin position="154"/>
        <end position="176"/>
    </location>
</feature>
<feature type="transmembrane region" description="Helical" evidence="6">
    <location>
        <begin position="66"/>
        <end position="87"/>
    </location>
</feature>
<feature type="transmembrane region" description="Helical" evidence="6">
    <location>
        <begin position="28"/>
        <end position="50"/>
    </location>
</feature>
<dbReference type="Gene3D" id="1.20.1250.20">
    <property type="entry name" value="MFS general substrate transporter like domains"/>
    <property type="match status" value="1"/>
</dbReference>
<feature type="transmembrane region" description="Helical" evidence="6">
    <location>
        <begin position="222"/>
        <end position="240"/>
    </location>
</feature>